<evidence type="ECO:0000259" key="7">
    <source>
        <dbReference type="Pfam" id="PF09335"/>
    </source>
</evidence>
<gene>
    <name evidence="8" type="ORF">GCM10008013_15960</name>
</gene>
<feature type="transmembrane region" description="Helical" evidence="6">
    <location>
        <begin position="63"/>
        <end position="84"/>
    </location>
</feature>
<evidence type="ECO:0000313" key="9">
    <source>
        <dbReference type="Proteomes" id="UP000659344"/>
    </source>
</evidence>
<evidence type="ECO:0000313" key="8">
    <source>
        <dbReference type="EMBL" id="GGH19352.1"/>
    </source>
</evidence>
<evidence type="ECO:0000256" key="4">
    <source>
        <dbReference type="ARBA" id="ARBA00022989"/>
    </source>
</evidence>
<feature type="transmembrane region" description="Helical" evidence="6">
    <location>
        <begin position="171"/>
        <end position="191"/>
    </location>
</feature>
<keyword evidence="5 6" id="KW-0472">Membrane</keyword>
<feature type="transmembrane region" description="Helical" evidence="6">
    <location>
        <begin position="24"/>
        <end position="51"/>
    </location>
</feature>
<keyword evidence="9" id="KW-1185">Reference proteome</keyword>
<comment type="caution">
    <text evidence="8">The sequence shown here is derived from an EMBL/GenBank/DDBJ whole genome shotgun (WGS) entry which is preliminary data.</text>
</comment>
<comment type="caution">
    <text evidence="6">Lacks conserved residue(s) required for the propagation of feature annotation.</text>
</comment>
<comment type="similarity">
    <text evidence="6">Belongs to the TVP38/TMEM64 family.</text>
</comment>
<reference evidence="9" key="1">
    <citation type="journal article" date="2019" name="Int. J. Syst. Evol. Microbiol.">
        <title>The Global Catalogue of Microorganisms (GCM) 10K type strain sequencing project: providing services to taxonomists for standard genome sequencing and annotation.</title>
        <authorList>
            <consortium name="The Broad Institute Genomics Platform"/>
            <consortium name="The Broad Institute Genome Sequencing Center for Infectious Disease"/>
            <person name="Wu L."/>
            <person name="Ma J."/>
        </authorList>
    </citation>
    <scope>NUCLEOTIDE SEQUENCE [LARGE SCALE GENOMIC DNA]</scope>
    <source>
        <strain evidence="9">CGMCC 1.12769</strain>
    </source>
</reference>
<evidence type="ECO:0000256" key="3">
    <source>
        <dbReference type="ARBA" id="ARBA00022692"/>
    </source>
</evidence>
<dbReference type="Proteomes" id="UP000659344">
    <property type="component" value="Unassembled WGS sequence"/>
</dbReference>
<keyword evidence="2 6" id="KW-1003">Cell membrane</keyword>
<dbReference type="EMBL" id="BMFT01000001">
    <property type="protein sequence ID" value="GGH19352.1"/>
    <property type="molecule type" value="Genomic_DNA"/>
</dbReference>
<organism evidence="8 9">
    <name type="scientific">Paenibacillus segetis</name>
    <dbReference type="NCBI Taxonomy" id="1325360"/>
    <lineage>
        <taxon>Bacteria</taxon>
        <taxon>Bacillati</taxon>
        <taxon>Bacillota</taxon>
        <taxon>Bacilli</taxon>
        <taxon>Bacillales</taxon>
        <taxon>Paenibacillaceae</taxon>
        <taxon>Paenibacillus</taxon>
    </lineage>
</organism>
<accession>A0ABQ1YBQ6</accession>
<keyword evidence="4 6" id="KW-1133">Transmembrane helix</keyword>
<comment type="subcellular location">
    <subcellularLocation>
        <location evidence="1 6">Cell membrane</location>
        <topology evidence="1 6">Multi-pass membrane protein</topology>
    </subcellularLocation>
</comment>
<evidence type="ECO:0000256" key="5">
    <source>
        <dbReference type="ARBA" id="ARBA00023136"/>
    </source>
</evidence>
<sequence length="207" mass="24005">MDQLDEWIQQMTEWLVETTQLGGFSILLLTIPLAIIQGVVGFFPFATLLMLHLSVLGVAKGLFASWLVGTIAGTVIYLLCQYLLADWFNRKWMKKLEKYHRWQESIDRYGVWAVIFLRTIPVMPNNLISFMSAISNMKTISYTWANLIGNLSSIWLFGIISAPIVFPDIDLSKLITSYVLFLFILGIVFIIRHRQMTRRERRLRVNK</sequence>
<dbReference type="InterPro" id="IPR015414">
    <property type="entry name" value="TMEM64"/>
</dbReference>
<name>A0ABQ1YBQ6_9BACL</name>
<evidence type="ECO:0000256" key="6">
    <source>
        <dbReference type="RuleBase" id="RU366058"/>
    </source>
</evidence>
<dbReference type="PANTHER" id="PTHR12677">
    <property type="entry name" value="GOLGI APPARATUS MEMBRANE PROTEIN TVP38-RELATED"/>
    <property type="match status" value="1"/>
</dbReference>
<evidence type="ECO:0000256" key="2">
    <source>
        <dbReference type="ARBA" id="ARBA00022475"/>
    </source>
</evidence>
<dbReference type="Pfam" id="PF09335">
    <property type="entry name" value="VTT_dom"/>
    <property type="match status" value="1"/>
</dbReference>
<protein>
    <recommendedName>
        <fullName evidence="6">TVP38/TMEM64 family membrane protein</fullName>
    </recommendedName>
</protein>
<dbReference type="PANTHER" id="PTHR12677:SF59">
    <property type="entry name" value="GOLGI APPARATUS MEMBRANE PROTEIN TVP38-RELATED"/>
    <property type="match status" value="1"/>
</dbReference>
<evidence type="ECO:0000256" key="1">
    <source>
        <dbReference type="ARBA" id="ARBA00004651"/>
    </source>
</evidence>
<feature type="transmembrane region" description="Helical" evidence="6">
    <location>
        <begin position="142"/>
        <end position="165"/>
    </location>
</feature>
<feature type="domain" description="VTT" evidence="7">
    <location>
        <begin position="43"/>
        <end position="155"/>
    </location>
</feature>
<keyword evidence="3 6" id="KW-0812">Transmembrane</keyword>
<proteinExistence type="inferred from homology"/>
<dbReference type="InterPro" id="IPR032816">
    <property type="entry name" value="VTT_dom"/>
</dbReference>